<name>E4N3E3_KITSK</name>
<dbReference type="Gene3D" id="2.130.10.30">
    <property type="entry name" value="Regulator of chromosome condensation 1/beta-lactamase-inhibitor protein II"/>
    <property type="match status" value="2"/>
</dbReference>
<sequence>MEEPPMHRKLRQLPAVTLPAMVAGLTLVCTTALPAGTASAYDLRLRAWGNNANGQLGDGSAKTQRLTPVSVVGMAGAELNGISAGGTTSGTTVTGFALALLGNGTVEAWGRNDKGQLGNGTTSATEDAAVPGLVAGLTGVEAVAAGGSHALALLKDGTVKAWGNNDKGQLGDGTAVNTNLPVTVAGLSDVKAIAAGDAFSIALLKDGTVKTWGNNDKGQLGVTPLPVSSTAAVPAPTPATRNTAMSIPGLTTVKGITAGASHALALLADGHVYAWGLNDKGQLGDDTIVNKPYPVPVQEVTDVVALAGGATHSLALLQDHTLRAWGANDKGQIGDGTTTQRNTSVPVPGVAGVEAIAAGAAHNLAVLADGTVQAWGLNDKGQLGDGTTTQRNTPVQVLAKSGSVSLVSAPSNGNFSLAR</sequence>
<dbReference type="PRINTS" id="PR00633">
    <property type="entry name" value="RCCNDNSATION"/>
</dbReference>
<keyword evidence="3" id="KW-0732">Signal</keyword>
<dbReference type="AlphaFoldDB" id="E4N3E3"/>
<dbReference type="STRING" id="452652.KSE_69180"/>
<dbReference type="InterPro" id="IPR058923">
    <property type="entry name" value="RCC1-like_dom"/>
</dbReference>
<feature type="chain" id="PRO_5003184903" description="RCC1-like domain-containing protein" evidence="3">
    <location>
        <begin position="41"/>
        <end position="419"/>
    </location>
</feature>
<evidence type="ECO:0000256" key="2">
    <source>
        <dbReference type="ARBA" id="ARBA00022737"/>
    </source>
</evidence>
<gene>
    <name evidence="5" type="ordered locus">KSE_69180</name>
</gene>
<dbReference type="InterPro" id="IPR009091">
    <property type="entry name" value="RCC1/BLIP-II"/>
</dbReference>
<evidence type="ECO:0000313" key="5">
    <source>
        <dbReference type="EMBL" id="BAJ32677.1"/>
    </source>
</evidence>
<accession>E4N3E3</accession>
<dbReference type="InterPro" id="IPR051553">
    <property type="entry name" value="Ran_GTPase-activating"/>
</dbReference>
<dbReference type="SUPFAM" id="SSF50985">
    <property type="entry name" value="RCC1/BLIP-II"/>
    <property type="match status" value="1"/>
</dbReference>
<protein>
    <recommendedName>
        <fullName evidence="4">RCC1-like domain-containing protein</fullName>
    </recommendedName>
</protein>
<evidence type="ECO:0000313" key="6">
    <source>
        <dbReference type="Proteomes" id="UP000007076"/>
    </source>
</evidence>
<feature type="signal peptide" evidence="3">
    <location>
        <begin position="1"/>
        <end position="40"/>
    </location>
</feature>
<dbReference type="KEGG" id="ksk:KSE_69180"/>
<dbReference type="PATRIC" id="fig|452652.3.peg.6947"/>
<keyword evidence="2" id="KW-0677">Repeat</keyword>
<dbReference type="GO" id="GO:0005737">
    <property type="term" value="C:cytoplasm"/>
    <property type="evidence" value="ECO:0007669"/>
    <property type="project" value="TreeGrafter"/>
</dbReference>
<dbReference type="eggNOG" id="COG5184">
    <property type="taxonomic scope" value="Bacteria"/>
</dbReference>
<dbReference type="PROSITE" id="PS50012">
    <property type="entry name" value="RCC1_3"/>
    <property type="match status" value="7"/>
</dbReference>
<dbReference type="GO" id="GO:0005085">
    <property type="term" value="F:guanyl-nucleotide exchange factor activity"/>
    <property type="evidence" value="ECO:0007669"/>
    <property type="project" value="TreeGrafter"/>
</dbReference>
<keyword evidence="1" id="KW-0344">Guanine-nucleotide releasing factor</keyword>
<dbReference type="PANTHER" id="PTHR45982:SF1">
    <property type="entry name" value="REGULATOR OF CHROMOSOME CONDENSATION"/>
    <property type="match status" value="1"/>
</dbReference>
<dbReference type="HOGENOM" id="CLU_005210_8_3_11"/>
<evidence type="ECO:0000256" key="3">
    <source>
        <dbReference type="SAM" id="SignalP"/>
    </source>
</evidence>
<feature type="domain" description="RCC1-like" evidence="4">
    <location>
        <begin position="45"/>
        <end position="409"/>
    </location>
</feature>
<dbReference type="PROSITE" id="PS00626">
    <property type="entry name" value="RCC1_2"/>
    <property type="match status" value="2"/>
</dbReference>
<reference evidence="5 6" key="1">
    <citation type="journal article" date="2010" name="DNA Res.">
        <title>Genome sequence of Kitasatospora setae NBRC 14216T: an evolutionary snapshot of the family Streptomycetaceae.</title>
        <authorList>
            <person name="Ichikawa N."/>
            <person name="Oguchi A."/>
            <person name="Ikeda H."/>
            <person name="Ishikawa J."/>
            <person name="Kitani S."/>
            <person name="Watanabe Y."/>
            <person name="Nakamura S."/>
            <person name="Katano Y."/>
            <person name="Kishi E."/>
            <person name="Sasagawa M."/>
            <person name="Ankai A."/>
            <person name="Fukui S."/>
            <person name="Hashimoto Y."/>
            <person name="Kamata S."/>
            <person name="Otoguro M."/>
            <person name="Tanikawa S."/>
            <person name="Nihira T."/>
            <person name="Horinouchi S."/>
            <person name="Ohnishi Y."/>
            <person name="Hayakawa M."/>
            <person name="Kuzuyama T."/>
            <person name="Arisawa A."/>
            <person name="Nomoto F."/>
            <person name="Miura H."/>
            <person name="Takahashi Y."/>
            <person name="Fujita N."/>
        </authorList>
    </citation>
    <scope>NUCLEOTIDE SEQUENCE [LARGE SCALE GENOMIC DNA]</scope>
    <source>
        <strain evidence="6">ATCC 33774 / DSM 43861 / JCM 3304 / KCC A-0304 / NBRC 14216 / KM-6054</strain>
    </source>
</reference>
<dbReference type="EMBL" id="AP010968">
    <property type="protein sequence ID" value="BAJ32677.1"/>
    <property type="molecule type" value="Genomic_DNA"/>
</dbReference>
<dbReference type="Proteomes" id="UP000007076">
    <property type="component" value="Chromosome"/>
</dbReference>
<keyword evidence="6" id="KW-1185">Reference proteome</keyword>
<evidence type="ECO:0000256" key="1">
    <source>
        <dbReference type="ARBA" id="ARBA00022658"/>
    </source>
</evidence>
<dbReference type="PANTHER" id="PTHR45982">
    <property type="entry name" value="REGULATOR OF CHROMOSOME CONDENSATION"/>
    <property type="match status" value="1"/>
</dbReference>
<dbReference type="InterPro" id="IPR000408">
    <property type="entry name" value="Reg_chr_condens"/>
</dbReference>
<organism evidence="5 6">
    <name type="scientific">Kitasatospora setae (strain ATCC 33774 / DSM 43861 / JCM 3304 / KCC A-0304 / NBRC 14216 / KM-6054)</name>
    <name type="common">Streptomyces setae</name>
    <dbReference type="NCBI Taxonomy" id="452652"/>
    <lineage>
        <taxon>Bacteria</taxon>
        <taxon>Bacillati</taxon>
        <taxon>Actinomycetota</taxon>
        <taxon>Actinomycetes</taxon>
        <taxon>Kitasatosporales</taxon>
        <taxon>Streptomycetaceae</taxon>
        <taxon>Kitasatospora</taxon>
    </lineage>
</organism>
<dbReference type="Pfam" id="PF25390">
    <property type="entry name" value="WD40_RLD"/>
    <property type="match status" value="1"/>
</dbReference>
<evidence type="ECO:0000259" key="4">
    <source>
        <dbReference type="Pfam" id="PF25390"/>
    </source>
</evidence>
<proteinExistence type="predicted"/>